<feature type="transmembrane region" description="Helical" evidence="1">
    <location>
        <begin position="221"/>
        <end position="242"/>
    </location>
</feature>
<proteinExistence type="predicted"/>
<dbReference type="RefSeq" id="WP_244573333.1">
    <property type="nucleotide sequence ID" value="NZ_AP014809.1"/>
</dbReference>
<keyword evidence="1" id="KW-0812">Transmembrane</keyword>
<dbReference type="InterPro" id="IPR050879">
    <property type="entry name" value="Acyltransferase_3"/>
</dbReference>
<dbReference type="Pfam" id="PF01757">
    <property type="entry name" value="Acyl_transf_3"/>
    <property type="match status" value="1"/>
</dbReference>
<feature type="transmembrane region" description="Helical" evidence="1">
    <location>
        <begin position="131"/>
        <end position="147"/>
    </location>
</feature>
<dbReference type="InterPro" id="IPR002656">
    <property type="entry name" value="Acyl_transf_3_dom"/>
</dbReference>
<dbReference type="GO" id="GO:0000271">
    <property type="term" value="P:polysaccharide biosynthetic process"/>
    <property type="evidence" value="ECO:0007669"/>
    <property type="project" value="TreeGrafter"/>
</dbReference>
<keyword evidence="1" id="KW-0472">Membrane</keyword>
<accession>A0A169R832</accession>
<organism evidence="3 4">
    <name type="scientific">Methylorubrum populi</name>
    <dbReference type="NCBI Taxonomy" id="223967"/>
    <lineage>
        <taxon>Bacteria</taxon>
        <taxon>Pseudomonadati</taxon>
        <taxon>Pseudomonadota</taxon>
        <taxon>Alphaproteobacteria</taxon>
        <taxon>Hyphomicrobiales</taxon>
        <taxon>Methylobacteriaceae</taxon>
        <taxon>Methylorubrum</taxon>
    </lineage>
</organism>
<dbReference type="AlphaFoldDB" id="A0A169R832"/>
<dbReference type="PANTHER" id="PTHR23028:SF53">
    <property type="entry name" value="ACYL_TRANSF_3 DOMAIN-CONTAINING PROTEIN"/>
    <property type="match status" value="1"/>
</dbReference>
<feature type="transmembrane region" description="Helical" evidence="1">
    <location>
        <begin position="72"/>
        <end position="94"/>
    </location>
</feature>
<dbReference type="GO" id="GO:0016747">
    <property type="term" value="F:acyltransferase activity, transferring groups other than amino-acyl groups"/>
    <property type="evidence" value="ECO:0007669"/>
    <property type="project" value="InterPro"/>
</dbReference>
<protein>
    <submittedName>
        <fullName evidence="3">Acyltransferase 3</fullName>
    </submittedName>
</protein>
<feature type="transmembrane region" description="Helical" evidence="1">
    <location>
        <begin position="159"/>
        <end position="177"/>
    </location>
</feature>
<keyword evidence="3" id="KW-0808">Transferase</keyword>
<evidence type="ECO:0000313" key="3">
    <source>
        <dbReference type="EMBL" id="BAU92028.1"/>
    </source>
</evidence>
<gene>
    <name evidence="3" type="ORF">MPPM_3423</name>
</gene>
<dbReference type="PANTHER" id="PTHR23028">
    <property type="entry name" value="ACETYLTRANSFERASE"/>
    <property type="match status" value="1"/>
</dbReference>
<keyword evidence="1" id="KW-1133">Transmembrane helix</keyword>
<feature type="transmembrane region" description="Helical" evidence="1">
    <location>
        <begin position="248"/>
        <end position="268"/>
    </location>
</feature>
<feature type="domain" description="Acyltransferase 3" evidence="2">
    <location>
        <begin position="7"/>
        <end position="265"/>
    </location>
</feature>
<dbReference type="Proteomes" id="UP000218288">
    <property type="component" value="Chromosome"/>
</dbReference>
<feature type="transmembrane region" description="Helical" evidence="1">
    <location>
        <begin position="101"/>
        <end position="119"/>
    </location>
</feature>
<evidence type="ECO:0000259" key="2">
    <source>
        <dbReference type="Pfam" id="PF01757"/>
    </source>
</evidence>
<keyword evidence="3" id="KW-0012">Acyltransferase</keyword>
<evidence type="ECO:0000256" key="1">
    <source>
        <dbReference type="SAM" id="Phobius"/>
    </source>
</evidence>
<dbReference type="EMBL" id="AP014809">
    <property type="protein sequence ID" value="BAU92028.1"/>
    <property type="molecule type" value="Genomic_DNA"/>
</dbReference>
<evidence type="ECO:0000313" key="4">
    <source>
        <dbReference type="Proteomes" id="UP000218288"/>
    </source>
</evidence>
<reference evidence="3 4" key="1">
    <citation type="journal article" date="2016" name="Genome Announc.">
        <title>Complete Genome Sequence of Methylobacterium populi P-1M, Isolated from Pink-Pigmented Household Biofilm.</title>
        <authorList>
            <person name="Morohoshi T."/>
            <person name="Ikeda T."/>
        </authorList>
    </citation>
    <scope>NUCLEOTIDE SEQUENCE [LARGE SCALE GENOMIC DNA]</scope>
    <source>
        <strain evidence="3 4">P-1M</strain>
    </source>
</reference>
<name>A0A169R832_9HYPH</name>
<feature type="transmembrane region" description="Helical" evidence="1">
    <location>
        <begin position="21"/>
        <end position="40"/>
    </location>
</feature>
<feature type="transmembrane region" description="Helical" evidence="1">
    <location>
        <begin position="189"/>
        <end position="209"/>
    </location>
</feature>
<dbReference type="GO" id="GO:0016020">
    <property type="term" value="C:membrane"/>
    <property type="evidence" value="ECO:0007669"/>
    <property type="project" value="TreeGrafter"/>
</dbReference>
<sequence>MNEVYAFDLKRFWINRALRLLPLYYVVLAATLAAILVLPAETARFSAHWAGPNFHDLCLNLLLLPMMNWEHGFRLVMAAWSVAVEILMYAYLAFGFARRKSYATLLFAAAVALHALNILGGDGWHTRYFDPHSATLGFSIGVLIYFRRKERRPRVPTRAILPLLALWLANMVCGGWVLSDEYARVEGFYLNTVIGAALVAALSDCRPAAAVRVVDGYLGELAYPVFLCHWLAGFAVAMAFFAPDARGPGFALAAILASLALAVFMAPLNGRCIEPLRRKIRRGERVVTAPLSPEAGAQAAARA</sequence>